<evidence type="ECO:0000313" key="2">
    <source>
        <dbReference type="EMBL" id="MDI1434073.1"/>
    </source>
</evidence>
<dbReference type="InterPro" id="IPR011044">
    <property type="entry name" value="Quino_amine_DH_bsu"/>
</dbReference>
<evidence type="ECO:0000313" key="3">
    <source>
        <dbReference type="Proteomes" id="UP001160301"/>
    </source>
</evidence>
<name>A0ABT6P0J5_9BACT</name>
<accession>A0ABT6P0J5</accession>
<dbReference type="RefSeq" id="WP_136968434.1">
    <property type="nucleotide sequence ID" value="NZ_JARZHI010000037.1"/>
</dbReference>
<feature type="compositionally biased region" description="Low complexity" evidence="1">
    <location>
        <begin position="249"/>
        <end position="262"/>
    </location>
</feature>
<sequence length="1325" mass="144670">MAKDKKKRGASLDPEDVIAGRAAPEVQELIALIREVNPTDRGLDRRETARRYALKSRLQSVLVTRFRETIEIRPEPGEPGVVLLHHRPSGLNACHAVIAELDDDARSFVQRVVDTASFPTIPPPEAPRKTTPRPNEAARAGGAVPDLLHAAEEALAAYDYELARTHLEAALAQSGGDTEAATALLSLLVATLGVDDEALALEEKLPAETLADVHVRLLLALAAARLGERARALRLLPVSSSLGAPGRRSAPSAPNPTNAKAPPTRVAEVFVALARGALTTGDLASAADDIARVRALDVAHPDLVGLVDALAKARATTRGPAEAEATRLFAEGDLHGAEEHAREILAHHPESEIARRIVRAVEEQRKRDEARRKLDDACDALDRGEPQQAVALLEAAKGLGLPEHEATSIEQRIAVKLAAARAQEEEAHAAAIARTIGAGAIAEGLAAYAALPAPGRGRVKELAGSKLFAWMDVVAPPGEGAKGKPAVAAIVALHRAAELAERSPEMTIELLDAHGKVLQGFVPAEDVRKRAQAVLVDERRRVAMGRIEAARRMLEEGDVAHANKLLGEVPRKDLPEDEASAFDRFRVEVQRKLERQTLAASLDQLRREGEALRALAVCEELAARVEGEDVARIAALRGEIRAEVRRKFSVQVETFEGDGVAEGPAATFYDARVAPRWRWEMLLARTRGGHEETVLVVPQSRDTWLFVRVLDAETSALRERVLLRTPRPLKLLNAMLRGRRLLLVGRSGGVLEVDTDDWTVVAWIPNILGDDSRSLPTIEDPEVLVDEATLSPDGRHLWLSVHEKRERTSVLVRVVELKELRLAREIREHRAPNVHVQSVHGLSAPRVVVTEADNRKNVGRTVFYTPRGTPSGKPVPKALLPLTILACPDGESLFSIVGDPNGPHEHHSAQWGFVKVDARGMGPFQALDGVTGLLQATAVANTQARMAFVLVDTERDGTSLFGLRLEPEEPVVAYRVRVPRSSLLVTTPDGSRSMLLTVRQGRPKILPLGPEPPEAGESAAAGAFSFPSLPHRSLFAKRFRCHEPAGKHLEDVIAEERALRENFDLPRRLAWAQQKADADELLALEGALYRISEASTARQVKKIARERFPDHPRVRLSHARALAAVERFGDAWDQLAGIDPSFFAQETDVKHFHHMRGITLMMLDEPEAALAALTQSAAYKEGRCEPDELLPLCAPLTDDQRSWTPGQAVTRDYLRIVTAADKALARGDADAARRLLDGPLVWVANEVQSMARLSDAYLRAEEPNAPVDRFRKAFALLSFCEQFDARSTVTRREMPLPRATWDAERLSALAAKARAWVEEALRLPA</sequence>
<dbReference type="Gene3D" id="1.25.40.10">
    <property type="entry name" value="Tetratricopeptide repeat domain"/>
    <property type="match status" value="1"/>
</dbReference>
<evidence type="ECO:0008006" key="4">
    <source>
        <dbReference type="Google" id="ProtNLM"/>
    </source>
</evidence>
<dbReference type="Proteomes" id="UP001160301">
    <property type="component" value="Unassembled WGS sequence"/>
</dbReference>
<feature type="region of interest" description="Disordered" evidence="1">
    <location>
        <begin position="117"/>
        <end position="139"/>
    </location>
</feature>
<keyword evidence="3" id="KW-1185">Reference proteome</keyword>
<dbReference type="SUPFAM" id="SSF50969">
    <property type="entry name" value="YVTN repeat-like/Quinoprotein amine dehydrogenase"/>
    <property type="match status" value="1"/>
</dbReference>
<comment type="caution">
    <text evidence="2">The sequence shown here is derived from an EMBL/GenBank/DDBJ whole genome shotgun (WGS) entry which is preliminary data.</text>
</comment>
<dbReference type="EMBL" id="JARZHI010000037">
    <property type="protein sequence ID" value="MDI1434073.1"/>
    <property type="molecule type" value="Genomic_DNA"/>
</dbReference>
<feature type="region of interest" description="Disordered" evidence="1">
    <location>
        <begin position="243"/>
        <end position="262"/>
    </location>
</feature>
<evidence type="ECO:0000256" key="1">
    <source>
        <dbReference type="SAM" id="MobiDB-lite"/>
    </source>
</evidence>
<proteinExistence type="predicted"/>
<protein>
    <recommendedName>
        <fullName evidence="4">Tetratricopeptide repeat protein</fullName>
    </recommendedName>
</protein>
<reference evidence="2 3" key="1">
    <citation type="submission" date="2023-04" db="EMBL/GenBank/DDBJ databases">
        <title>The genome sequence of Polyangium sorediatum DSM14670.</title>
        <authorList>
            <person name="Zhang X."/>
        </authorList>
    </citation>
    <scope>NUCLEOTIDE SEQUENCE [LARGE SCALE GENOMIC DNA]</scope>
    <source>
        <strain evidence="2 3">DSM 14670</strain>
    </source>
</reference>
<dbReference type="InterPro" id="IPR011990">
    <property type="entry name" value="TPR-like_helical_dom_sf"/>
</dbReference>
<gene>
    <name evidence="2" type="ORF">QHF89_31530</name>
</gene>
<organism evidence="2 3">
    <name type="scientific">Polyangium sorediatum</name>
    <dbReference type="NCBI Taxonomy" id="889274"/>
    <lineage>
        <taxon>Bacteria</taxon>
        <taxon>Pseudomonadati</taxon>
        <taxon>Myxococcota</taxon>
        <taxon>Polyangia</taxon>
        <taxon>Polyangiales</taxon>
        <taxon>Polyangiaceae</taxon>
        <taxon>Polyangium</taxon>
    </lineage>
</organism>